<organism evidence="1 2">
    <name type="scientific">Hydrogenophaga luteola</name>
    <dbReference type="NCBI Taxonomy" id="1591122"/>
    <lineage>
        <taxon>Bacteria</taxon>
        <taxon>Pseudomonadati</taxon>
        <taxon>Pseudomonadota</taxon>
        <taxon>Betaproteobacteria</taxon>
        <taxon>Burkholderiales</taxon>
        <taxon>Comamonadaceae</taxon>
        <taxon>Hydrogenophaga</taxon>
    </lineage>
</organism>
<sequence length="229" mass="25053">MKKLLSFAAVLLVAVLGTGCATKTKMAFEDDGEKLSDKSKPVLLMTATIKNSYKPAYQPKVLVLHVERPGATDAKDRLNFVMDDKAKNESDDAAKGSQYFIRMELEPGSYDIKGMTSMARSFPVISSFFTPMHALLEVKGSGVIYLGHVEATVRERQGNEFKAGPSIPLLDQALSGASGGTFDVTITDALATDEALFKSRFPALKDAVITKQILPPFDRAKAQDWWEKN</sequence>
<keyword evidence="2" id="KW-1185">Reference proteome</keyword>
<accession>A0ABV7W395</accession>
<dbReference type="Proteomes" id="UP001595729">
    <property type="component" value="Unassembled WGS sequence"/>
</dbReference>
<proteinExistence type="predicted"/>
<evidence type="ECO:0008006" key="3">
    <source>
        <dbReference type="Google" id="ProtNLM"/>
    </source>
</evidence>
<gene>
    <name evidence="1" type="ORF">ACFOPI_11810</name>
</gene>
<dbReference type="RefSeq" id="WP_382174057.1">
    <property type="nucleotide sequence ID" value="NZ_JBHRXX010000005.1"/>
</dbReference>
<dbReference type="PROSITE" id="PS51257">
    <property type="entry name" value="PROKAR_LIPOPROTEIN"/>
    <property type="match status" value="1"/>
</dbReference>
<reference evidence="2" key="1">
    <citation type="journal article" date="2019" name="Int. J. Syst. Evol. Microbiol.">
        <title>The Global Catalogue of Microorganisms (GCM) 10K type strain sequencing project: providing services to taxonomists for standard genome sequencing and annotation.</title>
        <authorList>
            <consortium name="The Broad Institute Genomics Platform"/>
            <consortium name="The Broad Institute Genome Sequencing Center for Infectious Disease"/>
            <person name="Wu L."/>
            <person name="Ma J."/>
        </authorList>
    </citation>
    <scope>NUCLEOTIDE SEQUENCE [LARGE SCALE GENOMIC DNA]</scope>
    <source>
        <strain evidence="2">KCTC 42501</strain>
    </source>
</reference>
<comment type="caution">
    <text evidence="1">The sequence shown here is derived from an EMBL/GenBank/DDBJ whole genome shotgun (WGS) entry which is preliminary data.</text>
</comment>
<name>A0ABV7W395_9BURK</name>
<protein>
    <recommendedName>
        <fullName evidence="3">Lipoprotein</fullName>
    </recommendedName>
</protein>
<dbReference type="EMBL" id="JBHRXX010000005">
    <property type="protein sequence ID" value="MFC3684281.1"/>
    <property type="molecule type" value="Genomic_DNA"/>
</dbReference>
<evidence type="ECO:0000313" key="2">
    <source>
        <dbReference type="Proteomes" id="UP001595729"/>
    </source>
</evidence>
<evidence type="ECO:0000313" key="1">
    <source>
        <dbReference type="EMBL" id="MFC3684281.1"/>
    </source>
</evidence>